<evidence type="ECO:0000313" key="13">
    <source>
        <dbReference type="Proteomes" id="UP000054359"/>
    </source>
</evidence>
<keyword evidence="10" id="KW-0863">Zinc-finger</keyword>
<dbReference type="STRING" id="407821.A0A087TYX1"/>
<organism evidence="12 13">
    <name type="scientific">Stegodyphus mimosarum</name>
    <name type="common">African social velvet spider</name>
    <dbReference type="NCBI Taxonomy" id="407821"/>
    <lineage>
        <taxon>Eukaryota</taxon>
        <taxon>Metazoa</taxon>
        <taxon>Ecdysozoa</taxon>
        <taxon>Arthropoda</taxon>
        <taxon>Chelicerata</taxon>
        <taxon>Arachnida</taxon>
        <taxon>Araneae</taxon>
        <taxon>Araneomorphae</taxon>
        <taxon>Entelegynae</taxon>
        <taxon>Eresoidea</taxon>
        <taxon>Eresidae</taxon>
        <taxon>Stegodyphus</taxon>
    </lineage>
</organism>
<evidence type="ECO:0000256" key="9">
    <source>
        <dbReference type="ARBA" id="ARBA00023172"/>
    </source>
</evidence>
<gene>
    <name evidence="12" type="ORF">X975_18699</name>
</gene>
<dbReference type="GO" id="GO:0003676">
    <property type="term" value="F:nucleic acid binding"/>
    <property type="evidence" value="ECO:0007669"/>
    <property type="project" value="InterPro"/>
</dbReference>
<dbReference type="Pfam" id="PF14223">
    <property type="entry name" value="Retrotran_gag_2"/>
    <property type="match status" value="1"/>
</dbReference>
<dbReference type="InterPro" id="IPR039537">
    <property type="entry name" value="Retrotran_Ty1/copia-like"/>
</dbReference>
<evidence type="ECO:0000256" key="6">
    <source>
        <dbReference type="ARBA" id="ARBA00022908"/>
    </source>
</evidence>
<keyword evidence="1" id="KW-0540">Nuclease</keyword>
<evidence type="ECO:0000256" key="10">
    <source>
        <dbReference type="PROSITE-ProRule" id="PRU00047"/>
    </source>
</evidence>
<dbReference type="Proteomes" id="UP000054359">
    <property type="component" value="Unassembled WGS sequence"/>
</dbReference>
<keyword evidence="4" id="KW-0378">Hydrolase</keyword>
<dbReference type="EMBL" id="KK117377">
    <property type="protein sequence ID" value="KFM70310.1"/>
    <property type="molecule type" value="Genomic_DNA"/>
</dbReference>
<evidence type="ECO:0000313" key="12">
    <source>
        <dbReference type="EMBL" id="KFM70310.1"/>
    </source>
</evidence>
<dbReference type="GO" id="GO:0003964">
    <property type="term" value="F:RNA-directed DNA polymerase activity"/>
    <property type="evidence" value="ECO:0007669"/>
    <property type="project" value="UniProtKB-KW"/>
</dbReference>
<dbReference type="OMA" id="CCEDSAD"/>
<keyword evidence="5" id="KW-0460">Magnesium</keyword>
<dbReference type="PROSITE" id="PS50158">
    <property type="entry name" value="ZF_CCHC"/>
    <property type="match status" value="1"/>
</dbReference>
<dbReference type="InterPro" id="IPR012337">
    <property type="entry name" value="RNaseH-like_sf"/>
</dbReference>
<dbReference type="InterPro" id="IPR025724">
    <property type="entry name" value="GAG-pre-integrase_dom"/>
</dbReference>
<keyword evidence="10" id="KW-0862">Zinc</keyword>
<dbReference type="SMART" id="SM00343">
    <property type="entry name" value="ZnF_C2HC"/>
    <property type="match status" value="2"/>
</dbReference>
<sequence>MLAAKELDKYLDVEADETKVAEIKDAKKAYALLLTLLDDDILATMSSESCACEIWNSLKNKYLKVSAVSQILVQKKLSTLKKRRDCSMQSHIHELLAIVNELRLSGAEVKHMDVIIYLLMSLPAEYNIIKSTIENQPNEMLMLGFIIQRLLNAEELQGERNSYNSRVSGSSNNVAFSTDKHDIICHKCKSKGHIAKFCKRKLVCFGCGHPGHYKKDCSAELWHSRMGHSSDKILKEMGLPVSESPSRFCEECVLAKHSNTPMNKGPRSREHVPMRMVHTDICGPIILPTKEGEKYFATIIDNFSRFTELAIASVMTDPAPPHSPPLNGVAERANRYLLEKARALICEAKLSKSFWGYAVQTAAYLKNRIANQTVKNLRYELKYEKPLDLNIIKVFGSDAYMRVPDNLRNWIQNQKR</sequence>
<dbReference type="AlphaFoldDB" id="A0A087TYX1"/>
<dbReference type="SUPFAM" id="SSF53098">
    <property type="entry name" value="Ribonuclease H-like"/>
    <property type="match status" value="1"/>
</dbReference>
<feature type="non-terminal residue" evidence="12">
    <location>
        <position position="416"/>
    </location>
</feature>
<dbReference type="GO" id="GO:0006310">
    <property type="term" value="P:DNA recombination"/>
    <property type="evidence" value="ECO:0007669"/>
    <property type="project" value="UniProtKB-KW"/>
</dbReference>
<dbReference type="PANTHER" id="PTHR42648">
    <property type="entry name" value="TRANSPOSASE, PUTATIVE-RELATED"/>
    <property type="match status" value="1"/>
</dbReference>
<dbReference type="GO" id="GO:0008270">
    <property type="term" value="F:zinc ion binding"/>
    <property type="evidence" value="ECO:0007669"/>
    <property type="project" value="UniProtKB-KW"/>
</dbReference>
<dbReference type="Gene3D" id="4.10.60.10">
    <property type="entry name" value="Zinc finger, CCHC-type"/>
    <property type="match status" value="1"/>
</dbReference>
<dbReference type="PANTHER" id="PTHR42648:SF11">
    <property type="entry name" value="TRANSPOSON TY4-P GAG-POL POLYPROTEIN"/>
    <property type="match status" value="1"/>
</dbReference>
<keyword evidence="8" id="KW-0808">Transferase</keyword>
<evidence type="ECO:0000256" key="3">
    <source>
        <dbReference type="ARBA" id="ARBA00022759"/>
    </source>
</evidence>
<keyword evidence="8" id="KW-0548">Nucleotidyltransferase</keyword>
<keyword evidence="6" id="KW-0229">DNA integration</keyword>
<feature type="domain" description="CCHC-type" evidence="11">
    <location>
        <begin position="204"/>
        <end position="217"/>
    </location>
</feature>
<keyword evidence="13" id="KW-1185">Reference proteome</keyword>
<dbReference type="OrthoDB" id="439192at2759"/>
<dbReference type="Gene3D" id="3.30.420.10">
    <property type="entry name" value="Ribonuclease H-like superfamily/Ribonuclease H"/>
    <property type="match status" value="2"/>
</dbReference>
<evidence type="ECO:0000256" key="4">
    <source>
        <dbReference type="ARBA" id="ARBA00022801"/>
    </source>
</evidence>
<reference evidence="12 13" key="1">
    <citation type="submission" date="2013-11" db="EMBL/GenBank/DDBJ databases">
        <title>Genome sequencing of Stegodyphus mimosarum.</title>
        <authorList>
            <person name="Bechsgaard J."/>
        </authorList>
    </citation>
    <scope>NUCLEOTIDE SEQUENCE [LARGE SCALE GENOMIC DNA]</scope>
</reference>
<dbReference type="Pfam" id="PF13976">
    <property type="entry name" value="gag_pre-integrs"/>
    <property type="match status" value="1"/>
</dbReference>
<accession>A0A087TYX1</accession>
<name>A0A087TYX1_STEMI</name>
<dbReference type="SUPFAM" id="SSF57756">
    <property type="entry name" value="Retrovirus zinc finger-like domains"/>
    <property type="match status" value="1"/>
</dbReference>
<evidence type="ECO:0000259" key="11">
    <source>
        <dbReference type="PROSITE" id="PS50158"/>
    </source>
</evidence>
<protein>
    <submittedName>
        <fullName evidence="12">Copia protein</fullName>
    </submittedName>
</protein>
<proteinExistence type="predicted"/>
<evidence type="ECO:0000256" key="7">
    <source>
        <dbReference type="ARBA" id="ARBA00022918"/>
    </source>
</evidence>
<keyword evidence="3" id="KW-0255">Endonuclease</keyword>
<dbReference type="GO" id="GO:0015074">
    <property type="term" value="P:DNA integration"/>
    <property type="evidence" value="ECO:0007669"/>
    <property type="project" value="UniProtKB-KW"/>
</dbReference>
<dbReference type="GO" id="GO:0003887">
    <property type="term" value="F:DNA-directed DNA polymerase activity"/>
    <property type="evidence" value="ECO:0007669"/>
    <property type="project" value="UniProtKB-KW"/>
</dbReference>
<keyword evidence="2" id="KW-0479">Metal-binding</keyword>
<dbReference type="InterPro" id="IPR036875">
    <property type="entry name" value="Znf_CCHC_sf"/>
</dbReference>
<dbReference type="InterPro" id="IPR001878">
    <property type="entry name" value="Znf_CCHC"/>
</dbReference>
<keyword evidence="7" id="KW-0695">RNA-directed DNA polymerase</keyword>
<dbReference type="InterPro" id="IPR036397">
    <property type="entry name" value="RNaseH_sf"/>
</dbReference>
<keyword evidence="8" id="KW-0239">DNA-directed DNA polymerase</keyword>
<dbReference type="GO" id="GO:0016787">
    <property type="term" value="F:hydrolase activity"/>
    <property type="evidence" value="ECO:0007669"/>
    <property type="project" value="UniProtKB-KW"/>
</dbReference>
<evidence type="ECO:0000256" key="2">
    <source>
        <dbReference type="ARBA" id="ARBA00022723"/>
    </source>
</evidence>
<keyword evidence="9" id="KW-0233">DNA recombination</keyword>
<evidence type="ECO:0000256" key="8">
    <source>
        <dbReference type="ARBA" id="ARBA00022932"/>
    </source>
</evidence>
<dbReference type="GO" id="GO:0004519">
    <property type="term" value="F:endonuclease activity"/>
    <property type="evidence" value="ECO:0007669"/>
    <property type="project" value="UniProtKB-KW"/>
</dbReference>
<evidence type="ECO:0000256" key="1">
    <source>
        <dbReference type="ARBA" id="ARBA00022722"/>
    </source>
</evidence>
<evidence type="ECO:0000256" key="5">
    <source>
        <dbReference type="ARBA" id="ARBA00022842"/>
    </source>
</evidence>